<dbReference type="EMBL" id="JBHRXP010000001">
    <property type="protein sequence ID" value="MFC3578747.1"/>
    <property type="molecule type" value="Genomic_DNA"/>
</dbReference>
<feature type="compositionally biased region" description="Pro residues" evidence="1">
    <location>
        <begin position="51"/>
        <end position="61"/>
    </location>
</feature>
<organism evidence="2 3">
    <name type="scientific">Sphingomonas hylomeconis</name>
    <dbReference type="NCBI Taxonomy" id="1395958"/>
    <lineage>
        <taxon>Bacteria</taxon>
        <taxon>Pseudomonadati</taxon>
        <taxon>Pseudomonadota</taxon>
        <taxon>Alphaproteobacteria</taxon>
        <taxon>Sphingomonadales</taxon>
        <taxon>Sphingomonadaceae</taxon>
        <taxon>Sphingomonas</taxon>
    </lineage>
</organism>
<gene>
    <name evidence="2" type="ORF">ACFONA_01105</name>
</gene>
<feature type="compositionally biased region" description="Low complexity" evidence="1">
    <location>
        <begin position="37"/>
        <end position="50"/>
    </location>
</feature>
<evidence type="ECO:0000313" key="3">
    <source>
        <dbReference type="Proteomes" id="UP001595713"/>
    </source>
</evidence>
<sequence length="298" mass="31412">MKEPSPRASRLAIAGLCVAVALVGGSGFLLGRATTERPVAPAARPGSAVPRPAPAPAPVAPAPTDRTMDRADLLALVAAASDAVATGAAIPAEVTRADGRRFEIRLPFGCDGPADAQSDAPMRWRYDGEDNTLRIHVAPVAWRADDWLSPAPPETIEAVEGFWIPRPWTMSDACPPAGANAMAAAAPPAIPPEQTVAIAQFFAAGGARQARRGSKPFETVVRLQPEALRAERGFRLRISGRLTALGDRGPVLCRQPAGAAQRPVCMIGMTADALSIENPATDEMLANWTFEHREAVDR</sequence>
<evidence type="ECO:0000256" key="1">
    <source>
        <dbReference type="SAM" id="MobiDB-lite"/>
    </source>
</evidence>
<evidence type="ECO:0000313" key="2">
    <source>
        <dbReference type="EMBL" id="MFC3578747.1"/>
    </source>
</evidence>
<comment type="caution">
    <text evidence="2">The sequence shown here is derived from an EMBL/GenBank/DDBJ whole genome shotgun (WGS) entry which is preliminary data.</text>
</comment>
<keyword evidence="3" id="KW-1185">Reference proteome</keyword>
<name>A0ABV7SP87_9SPHN</name>
<protein>
    <submittedName>
        <fullName evidence="2">Uncharacterized protein</fullName>
    </submittedName>
</protein>
<feature type="region of interest" description="Disordered" evidence="1">
    <location>
        <begin position="37"/>
        <end position="64"/>
    </location>
</feature>
<dbReference type="Proteomes" id="UP001595713">
    <property type="component" value="Unassembled WGS sequence"/>
</dbReference>
<reference evidence="3" key="1">
    <citation type="journal article" date="2019" name="Int. J. Syst. Evol. Microbiol.">
        <title>The Global Catalogue of Microorganisms (GCM) 10K type strain sequencing project: providing services to taxonomists for standard genome sequencing and annotation.</title>
        <authorList>
            <consortium name="The Broad Institute Genomics Platform"/>
            <consortium name="The Broad Institute Genome Sequencing Center for Infectious Disease"/>
            <person name="Wu L."/>
            <person name="Ma J."/>
        </authorList>
    </citation>
    <scope>NUCLEOTIDE SEQUENCE [LARGE SCALE GENOMIC DNA]</scope>
    <source>
        <strain evidence="3">KCTC 42739</strain>
    </source>
</reference>
<accession>A0ABV7SP87</accession>
<proteinExistence type="predicted"/>
<dbReference type="RefSeq" id="WP_261293843.1">
    <property type="nucleotide sequence ID" value="NZ_JANQBK010000004.1"/>
</dbReference>